<accession>A0AAV4WR21</accession>
<keyword evidence="3" id="KW-1185">Reference proteome</keyword>
<reference evidence="2 3" key="1">
    <citation type="submission" date="2021-06" db="EMBL/GenBank/DDBJ databases">
        <title>Caerostris darwini draft genome.</title>
        <authorList>
            <person name="Kono N."/>
            <person name="Arakawa K."/>
        </authorList>
    </citation>
    <scope>NUCLEOTIDE SEQUENCE [LARGE SCALE GENOMIC DNA]</scope>
</reference>
<dbReference type="Proteomes" id="UP001054837">
    <property type="component" value="Unassembled WGS sequence"/>
</dbReference>
<feature type="compositionally biased region" description="Low complexity" evidence="1">
    <location>
        <begin position="146"/>
        <end position="162"/>
    </location>
</feature>
<evidence type="ECO:0000313" key="3">
    <source>
        <dbReference type="Proteomes" id="UP001054837"/>
    </source>
</evidence>
<feature type="region of interest" description="Disordered" evidence="1">
    <location>
        <begin position="146"/>
        <end position="168"/>
    </location>
</feature>
<feature type="region of interest" description="Disordered" evidence="1">
    <location>
        <begin position="112"/>
        <end position="132"/>
    </location>
</feature>
<proteinExistence type="predicted"/>
<protein>
    <submittedName>
        <fullName evidence="2">Uncharacterized protein</fullName>
    </submittedName>
</protein>
<evidence type="ECO:0000256" key="1">
    <source>
        <dbReference type="SAM" id="MobiDB-lite"/>
    </source>
</evidence>
<gene>
    <name evidence="2" type="ORF">CDAR_44931</name>
</gene>
<sequence length="180" mass="20903">MIPHTDDAICTGDKHNISIIWKKSPLGSRWWNKEANHQMPSPEKQVWLDDFKGIPKQYVSLITQRLNHGWHTYSWLCCTINPFHHHWMVYMPQKKKKTTVVVISEYTTPKIPEEDATSTEKEDAATSPEKINETDWYKRLSLSSIPRKSSLSGSHSRRSSTSDAERTFVHFAKSRPRILA</sequence>
<dbReference type="EMBL" id="BPLQ01014999">
    <property type="protein sequence ID" value="GIY85022.1"/>
    <property type="molecule type" value="Genomic_DNA"/>
</dbReference>
<organism evidence="2 3">
    <name type="scientific">Caerostris darwini</name>
    <dbReference type="NCBI Taxonomy" id="1538125"/>
    <lineage>
        <taxon>Eukaryota</taxon>
        <taxon>Metazoa</taxon>
        <taxon>Ecdysozoa</taxon>
        <taxon>Arthropoda</taxon>
        <taxon>Chelicerata</taxon>
        <taxon>Arachnida</taxon>
        <taxon>Araneae</taxon>
        <taxon>Araneomorphae</taxon>
        <taxon>Entelegynae</taxon>
        <taxon>Araneoidea</taxon>
        <taxon>Araneidae</taxon>
        <taxon>Caerostris</taxon>
    </lineage>
</organism>
<dbReference type="AlphaFoldDB" id="A0AAV4WR21"/>
<comment type="caution">
    <text evidence="2">The sequence shown here is derived from an EMBL/GenBank/DDBJ whole genome shotgun (WGS) entry which is preliminary data.</text>
</comment>
<feature type="compositionally biased region" description="Basic and acidic residues" evidence="1">
    <location>
        <begin position="118"/>
        <end position="132"/>
    </location>
</feature>
<evidence type="ECO:0000313" key="2">
    <source>
        <dbReference type="EMBL" id="GIY85022.1"/>
    </source>
</evidence>
<name>A0AAV4WR21_9ARAC</name>